<evidence type="ECO:0000256" key="3">
    <source>
        <dbReference type="ARBA" id="ARBA00022692"/>
    </source>
</evidence>
<comment type="subcellular location">
    <subcellularLocation>
        <location evidence="1">Cell membrane</location>
        <topology evidence="1">Multi-pass membrane protein</topology>
    </subcellularLocation>
</comment>
<sequence length="420" mass="45271">MKGQLALSSLKTTFWLGVRIVTQATVLVLLTRILGPQVFGNFSAIASLALIIGTLPTFGSGFVMLARRAQDANGIGAVWRYAWPTTLSVGIALLVVYVLIARLLTTPPLPATLLLMVGASELLLTPMTYLASYALQAREKVPLSQFVQWLPLSFRIVAAILCLSLEASSRLQTYVTLQLLTSFLATLLALAIAHHYVELNWRPRLVSRQELRAGAAYAAMNLVAANPSEIDKIVAIRLIGAHDTGIYATTTRVMTSCVTPVIGMLLSAQPRLFRHAHKPTHEGLRLIWVIALLSLGWGLISGIVLVLCSPLLPWLFGEAFVETAGLMPWLALSAPGISLRLAAGTILVALGKPIERLVFEVLGVLILVSSMVLLGPHYRAFGLAIALSFAESSMAIIGWHMVSKRLRAIGPDKPAPLTLG</sequence>
<reference evidence="7 8" key="1">
    <citation type="submission" date="2020-10" db="EMBL/GenBank/DDBJ databases">
        <title>Phylogeny of dyella-like bacteria.</title>
        <authorList>
            <person name="Fu J."/>
        </authorList>
    </citation>
    <scope>NUCLEOTIDE SEQUENCE [LARGE SCALE GENOMIC DNA]</scope>
    <source>
        <strain evidence="7 8">DHOB09</strain>
    </source>
</reference>
<proteinExistence type="predicted"/>
<keyword evidence="2" id="KW-1003">Cell membrane</keyword>
<protein>
    <submittedName>
        <fullName evidence="7">Oligosaccharide flippase family protein</fullName>
    </submittedName>
</protein>
<dbReference type="InterPro" id="IPR050833">
    <property type="entry name" value="Poly_Biosynth_Transport"/>
</dbReference>
<evidence type="ECO:0000256" key="5">
    <source>
        <dbReference type="ARBA" id="ARBA00023136"/>
    </source>
</evidence>
<dbReference type="Proteomes" id="UP000663181">
    <property type="component" value="Chromosome"/>
</dbReference>
<feature type="transmembrane region" description="Helical" evidence="6">
    <location>
        <begin position="177"/>
        <end position="197"/>
    </location>
</feature>
<feature type="transmembrane region" description="Helical" evidence="6">
    <location>
        <begin position="357"/>
        <end position="374"/>
    </location>
</feature>
<evidence type="ECO:0000256" key="4">
    <source>
        <dbReference type="ARBA" id="ARBA00022989"/>
    </source>
</evidence>
<evidence type="ECO:0000256" key="1">
    <source>
        <dbReference type="ARBA" id="ARBA00004651"/>
    </source>
</evidence>
<feature type="transmembrane region" description="Helical" evidence="6">
    <location>
        <begin position="380"/>
        <end position="399"/>
    </location>
</feature>
<dbReference type="Pfam" id="PF01943">
    <property type="entry name" value="Polysacc_synt"/>
    <property type="match status" value="1"/>
</dbReference>
<feature type="transmembrane region" description="Helical" evidence="6">
    <location>
        <begin position="146"/>
        <end position="165"/>
    </location>
</feature>
<organism evidence="7 8">
    <name type="scientific">Dyella caseinilytica</name>
    <dbReference type="NCBI Taxonomy" id="1849581"/>
    <lineage>
        <taxon>Bacteria</taxon>
        <taxon>Pseudomonadati</taxon>
        <taxon>Pseudomonadota</taxon>
        <taxon>Gammaproteobacteria</taxon>
        <taxon>Lysobacterales</taxon>
        <taxon>Rhodanobacteraceae</taxon>
        <taxon>Dyella</taxon>
    </lineage>
</organism>
<keyword evidence="8" id="KW-1185">Reference proteome</keyword>
<keyword evidence="3 6" id="KW-0812">Transmembrane</keyword>
<feature type="transmembrane region" description="Helical" evidence="6">
    <location>
        <begin position="112"/>
        <end position="134"/>
    </location>
</feature>
<feature type="transmembrane region" description="Helical" evidence="6">
    <location>
        <begin position="78"/>
        <end position="100"/>
    </location>
</feature>
<evidence type="ECO:0000256" key="6">
    <source>
        <dbReference type="SAM" id="Phobius"/>
    </source>
</evidence>
<dbReference type="PANTHER" id="PTHR30250:SF11">
    <property type="entry name" value="O-ANTIGEN TRANSPORTER-RELATED"/>
    <property type="match status" value="1"/>
</dbReference>
<name>A0ABX7GV99_9GAMM</name>
<evidence type="ECO:0000313" key="8">
    <source>
        <dbReference type="Proteomes" id="UP000663181"/>
    </source>
</evidence>
<evidence type="ECO:0000256" key="2">
    <source>
        <dbReference type="ARBA" id="ARBA00022475"/>
    </source>
</evidence>
<feature type="transmembrane region" description="Helical" evidence="6">
    <location>
        <begin position="286"/>
        <end position="307"/>
    </location>
</feature>
<dbReference type="EMBL" id="CP064030">
    <property type="protein sequence ID" value="QRN54398.1"/>
    <property type="molecule type" value="Genomic_DNA"/>
</dbReference>
<feature type="transmembrane region" description="Helical" evidence="6">
    <location>
        <begin position="42"/>
        <end position="66"/>
    </location>
</feature>
<keyword evidence="4 6" id="KW-1133">Transmembrane helix</keyword>
<evidence type="ECO:0000313" key="7">
    <source>
        <dbReference type="EMBL" id="QRN54398.1"/>
    </source>
</evidence>
<keyword evidence="5 6" id="KW-0472">Membrane</keyword>
<feature type="transmembrane region" description="Helical" evidence="6">
    <location>
        <begin position="327"/>
        <end position="350"/>
    </location>
</feature>
<feature type="transmembrane region" description="Helical" evidence="6">
    <location>
        <begin position="12"/>
        <end position="30"/>
    </location>
</feature>
<accession>A0ABX7GV99</accession>
<dbReference type="RefSeq" id="WP_188797329.1">
    <property type="nucleotide sequence ID" value="NZ_BMIZ01000001.1"/>
</dbReference>
<dbReference type="PANTHER" id="PTHR30250">
    <property type="entry name" value="PST FAMILY PREDICTED COLANIC ACID TRANSPORTER"/>
    <property type="match status" value="1"/>
</dbReference>
<dbReference type="InterPro" id="IPR002797">
    <property type="entry name" value="Polysacc_synth"/>
</dbReference>
<gene>
    <name evidence="7" type="ORF">ISN74_03170</name>
</gene>